<dbReference type="OrthoDB" id="5979581at2759"/>
<gene>
    <name evidence="1" type="ORF">K505DRAFT_253397</name>
</gene>
<evidence type="ECO:0000313" key="1">
    <source>
        <dbReference type="EMBL" id="KAF2789430.1"/>
    </source>
</evidence>
<proteinExistence type="predicted"/>
<evidence type="ECO:0000313" key="2">
    <source>
        <dbReference type="Proteomes" id="UP000799757"/>
    </source>
</evidence>
<dbReference type="EMBL" id="MU002138">
    <property type="protein sequence ID" value="KAF2789430.1"/>
    <property type="molecule type" value="Genomic_DNA"/>
</dbReference>
<reference evidence="1" key="1">
    <citation type="journal article" date="2020" name="Stud. Mycol.">
        <title>101 Dothideomycetes genomes: a test case for predicting lifestyles and emergence of pathogens.</title>
        <authorList>
            <person name="Haridas S."/>
            <person name="Albert R."/>
            <person name="Binder M."/>
            <person name="Bloem J."/>
            <person name="Labutti K."/>
            <person name="Salamov A."/>
            <person name="Andreopoulos B."/>
            <person name="Baker S."/>
            <person name="Barry K."/>
            <person name="Bills G."/>
            <person name="Bluhm B."/>
            <person name="Cannon C."/>
            <person name="Castanera R."/>
            <person name="Culley D."/>
            <person name="Daum C."/>
            <person name="Ezra D."/>
            <person name="Gonzalez J."/>
            <person name="Henrissat B."/>
            <person name="Kuo A."/>
            <person name="Liang C."/>
            <person name="Lipzen A."/>
            <person name="Lutzoni F."/>
            <person name="Magnuson J."/>
            <person name="Mondo S."/>
            <person name="Nolan M."/>
            <person name="Ohm R."/>
            <person name="Pangilinan J."/>
            <person name="Park H.-J."/>
            <person name="Ramirez L."/>
            <person name="Alfaro M."/>
            <person name="Sun H."/>
            <person name="Tritt A."/>
            <person name="Yoshinaga Y."/>
            <person name="Zwiers L.-H."/>
            <person name="Turgeon B."/>
            <person name="Goodwin S."/>
            <person name="Spatafora J."/>
            <person name="Crous P."/>
            <person name="Grigoriev I."/>
        </authorList>
    </citation>
    <scope>NUCLEOTIDE SEQUENCE</scope>
    <source>
        <strain evidence="1">CBS 109.77</strain>
    </source>
</reference>
<dbReference type="Gene3D" id="1.10.510.10">
    <property type="entry name" value="Transferase(Phosphotransferase) domain 1"/>
    <property type="match status" value="1"/>
</dbReference>
<dbReference type="InterPro" id="IPR011009">
    <property type="entry name" value="Kinase-like_dom_sf"/>
</dbReference>
<name>A0A6A6WYX2_9PLEO</name>
<dbReference type="SUPFAM" id="SSF56112">
    <property type="entry name" value="Protein kinase-like (PK-like)"/>
    <property type="match status" value="1"/>
</dbReference>
<accession>A0A6A6WYX2</accession>
<dbReference type="Proteomes" id="UP000799757">
    <property type="component" value="Unassembled WGS sequence"/>
</dbReference>
<evidence type="ECO:0008006" key="3">
    <source>
        <dbReference type="Google" id="ProtNLM"/>
    </source>
</evidence>
<organism evidence="1 2">
    <name type="scientific">Melanomma pulvis-pyrius CBS 109.77</name>
    <dbReference type="NCBI Taxonomy" id="1314802"/>
    <lineage>
        <taxon>Eukaryota</taxon>
        <taxon>Fungi</taxon>
        <taxon>Dikarya</taxon>
        <taxon>Ascomycota</taxon>
        <taxon>Pezizomycotina</taxon>
        <taxon>Dothideomycetes</taxon>
        <taxon>Pleosporomycetidae</taxon>
        <taxon>Pleosporales</taxon>
        <taxon>Melanommataceae</taxon>
        <taxon>Melanomma</taxon>
    </lineage>
</organism>
<dbReference type="AlphaFoldDB" id="A0A6A6WYX2"/>
<keyword evidence="2" id="KW-1185">Reference proteome</keyword>
<sequence length="103" mass="11972">PFDSFMTTPTILVRQMLDMASDGLPERWHQTWRAMDSASPGEKSGSTLQEWLEEMYFDGERNEDLTREDILKVGELVGRMLRFEPSMRASAREILQDPWFSGE</sequence>
<feature type="non-terminal residue" evidence="1">
    <location>
        <position position="1"/>
    </location>
</feature>
<protein>
    <recommendedName>
        <fullName evidence="3">Protein kinase domain-containing protein</fullName>
    </recommendedName>
</protein>